<keyword evidence="3" id="KW-0067">ATP-binding</keyword>
<dbReference type="GO" id="GO:0000049">
    <property type="term" value="F:tRNA binding"/>
    <property type="evidence" value="ECO:0007669"/>
    <property type="project" value="InterPro"/>
</dbReference>
<evidence type="ECO:0000256" key="1">
    <source>
        <dbReference type="ARBA" id="ARBA00022598"/>
    </source>
</evidence>
<dbReference type="InterPro" id="IPR002319">
    <property type="entry name" value="Phenylalanyl-tRNA_Synthase"/>
</dbReference>
<evidence type="ECO:0000256" key="2">
    <source>
        <dbReference type="ARBA" id="ARBA00022741"/>
    </source>
</evidence>
<keyword evidence="5" id="KW-0030">Aminoacyl-tRNA synthetase</keyword>
<evidence type="ECO:0000313" key="7">
    <source>
        <dbReference type="EnsemblMetazoa" id="Aqu2.1.27384_001"/>
    </source>
</evidence>
<dbReference type="GO" id="GO:0004812">
    <property type="term" value="F:aminoacyl-tRNA ligase activity"/>
    <property type="evidence" value="ECO:0007669"/>
    <property type="project" value="UniProtKB-KW"/>
</dbReference>
<dbReference type="OrthoDB" id="238316at2759"/>
<evidence type="ECO:0000256" key="3">
    <source>
        <dbReference type="ARBA" id="ARBA00022840"/>
    </source>
</evidence>
<dbReference type="STRING" id="400682.A0A1X7UHE2"/>
<evidence type="ECO:0000256" key="4">
    <source>
        <dbReference type="ARBA" id="ARBA00022917"/>
    </source>
</evidence>
<sequence>MWSYCHNSALTVLKLEEAQKNILWTHTTAVSTRMLYKLGQQEFTPVKYFSIDCVFRNKTLDATHLAKFHLIEGVVADYNLTLGDLMGVLSIAMKYCKTHVNSKARRKLEAQRPQPNLNEKDTLLHDQMVMMSVPDSIFN</sequence>
<dbReference type="GO" id="GO:0005524">
    <property type="term" value="F:ATP binding"/>
    <property type="evidence" value="ECO:0007669"/>
    <property type="project" value="UniProtKB-KW"/>
</dbReference>
<dbReference type="EnsemblMetazoa" id="Aqu2.1.27384_001">
    <property type="protein sequence ID" value="Aqu2.1.27384_001"/>
    <property type="gene ID" value="Aqu2.1.27384"/>
</dbReference>
<feature type="domain" description="Phenylalanyl-tRNA synthetase" evidence="6">
    <location>
        <begin position="17"/>
        <end position="105"/>
    </location>
</feature>
<dbReference type="GO" id="GO:0043039">
    <property type="term" value="P:tRNA aminoacylation"/>
    <property type="evidence" value="ECO:0007669"/>
    <property type="project" value="InterPro"/>
</dbReference>
<keyword evidence="4" id="KW-0648">Protein biosynthesis</keyword>
<dbReference type="eggNOG" id="KOG2784">
    <property type="taxonomic scope" value="Eukaryota"/>
</dbReference>
<reference evidence="7" key="1">
    <citation type="submission" date="2017-05" db="UniProtKB">
        <authorList>
            <consortium name="EnsemblMetazoa"/>
        </authorList>
    </citation>
    <scope>IDENTIFICATION</scope>
</reference>
<dbReference type="GO" id="GO:0006412">
    <property type="term" value="P:translation"/>
    <property type="evidence" value="ECO:0007669"/>
    <property type="project" value="UniProtKB-KW"/>
</dbReference>
<keyword evidence="1" id="KW-0436">Ligase</keyword>
<dbReference type="InParanoid" id="A0A1X7UHE2"/>
<evidence type="ECO:0000256" key="5">
    <source>
        <dbReference type="ARBA" id="ARBA00023146"/>
    </source>
</evidence>
<dbReference type="Pfam" id="PF01409">
    <property type="entry name" value="tRNA-synt_2d"/>
    <property type="match status" value="1"/>
</dbReference>
<dbReference type="SUPFAM" id="SSF55681">
    <property type="entry name" value="Class II aaRS and biotin synthetases"/>
    <property type="match status" value="1"/>
</dbReference>
<dbReference type="Gene3D" id="3.30.930.10">
    <property type="entry name" value="Bira Bifunctional Protein, Domain 2"/>
    <property type="match status" value="1"/>
</dbReference>
<evidence type="ECO:0000259" key="6">
    <source>
        <dbReference type="Pfam" id="PF01409"/>
    </source>
</evidence>
<organism evidence="7">
    <name type="scientific">Amphimedon queenslandica</name>
    <name type="common">Sponge</name>
    <dbReference type="NCBI Taxonomy" id="400682"/>
    <lineage>
        <taxon>Eukaryota</taxon>
        <taxon>Metazoa</taxon>
        <taxon>Porifera</taxon>
        <taxon>Demospongiae</taxon>
        <taxon>Heteroscleromorpha</taxon>
        <taxon>Haplosclerida</taxon>
        <taxon>Niphatidae</taxon>
        <taxon>Amphimedon</taxon>
    </lineage>
</organism>
<accession>A0A1X7UHE2</accession>
<dbReference type="AlphaFoldDB" id="A0A1X7UHE2"/>
<keyword evidence="2" id="KW-0547">Nucleotide-binding</keyword>
<dbReference type="InterPro" id="IPR045864">
    <property type="entry name" value="aa-tRNA-synth_II/BPL/LPL"/>
</dbReference>
<name>A0A1X7UHE2_AMPQE</name>
<proteinExistence type="predicted"/>
<protein>
    <recommendedName>
        <fullName evidence="6">Phenylalanyl-tRNA synthetase domain-containing protein</fullName>
    </recommendedName>
</protein>